<feature type="transmembrane region" description="Helical" evidence="1">
    <location>
        <begin position="187"/>
        <end position="205"/>
    </location>
</feature>
<feature type="transmembrane region" description="Helical" evidence="1">
    <location>
        <begin position="96"/>
        <end position="117"/>
    </location>
</feature>
<keyword evidence="1" id="KW-1133">Transmembrane helix</keyword>
<evidence type="ECO:0008006" key="4">
    <source>
        <dbReference type="Google" id="ProtNLM"/>
    </source>
</evidence>
<accession>A0A9D1ANW0</accession>
<feature type="transmembrane region" description="Helical" evidence="1">
    <location>
        <begin position="217"/>
        <end position="235"/>
    </location>
</feature>
<evidence type="ECO:0000313" key="2">
    <source>
        <dbReference type="EMBL" id="HIR48051.1"/>
    </source>
</evidence>
<feature type="transmembrane region" description="Helical" evidence="1">
    <location>
        <begin position="16"/>
        <end position="34"/>
    </location>
</feature>
<reference evidence="2" key="2">
    <citation type="journal article" date="2021" name="PeerJ">
        <title>Extensive microbial diversity within the chicken gut microbiome revealed by metagenomics and culture.</title>
        <authorList>
            <person name="Gilroy R."/>
            <person name="Ravi A."/>
            <person name="Getino M."/>
            <person name="Pursley I."/>
            <person name="Horton D.L."/>
            <person name="Alikhan N.F."/>
            <person name="Baker D."/>
            <person name="Gharbi K."/>
            <person name="Hall N."/>
            <person name="Watson M."/>
            <person name="Adriaenssens E.M."/>
            <person name="Foster-Nyarko E."/>
            <person name="Jarju S."/>
            <person name="Secka A."/>
            <person name="Antonio M."/>
            <person name="Oren A."/>
            <person name="Chaudhuri R.R."/>
            <person name="La Ragione R."/>
            <person name="Hildebrand F."/>
            <person name="Pallen M.J."/>
        </authorList>
    </citation>
    <scope>NUCLEOTIDE SEQUENCE</scope>
    <source>
        <strain evidence="2">ChiSxjej1B13-7958</strain>
    </source>
</reference>
<feature type="transmembrane region" description="Helical" evidence="1">
    <location>
        <begin position="123"/>
        <end position="151"/>
    </location>
</feature>
<proteinExistence type="predicted"/>
<name>A0A9D1ANW0_9FIRM</name>
<dbReference type="Proteomes" id="UP000824242">
    <property type="component" value="Unassembled WGS sequence"/>
</dbReference>
<reference evidence="2" key="1">
    <citation type="submission" date="2020-10" db="EMBL/GenBank/DDBJ databases">
        <authorList>
            <person name="Gilroy R."/>
        </authorList>
    </citation>
    <scope>NUCLEOTIDE SEQUENCE</scope>
    <source>
        <strain evidence="2">ChiSxjej1B13-7958</strain>
    </source>
</reference>
<feature type="transmembrane region" description="Helical" evidence="1">
    <location>
        <begin position="41"/>
        <end position="59"/>
    </location>
</feature>
<keyword evidence="1" id="KW-0812">Transmembrane</keyword>
<gene>
    <name evidence="2" type="ORF">IAB89_10450</name>
</gene>
<protein>
    <recommendedName>
        <fullName evidence="4">TraX protein</fullName>
    </recommendedName>
</protein>
<comment type="caution">
    <text evidence="2">The sequence shown here is derived from an EMBL/GenBank/DDBJ whole genome shotgun (WGS) entry which is preliminary data.</text>
</comment>
<dbReference type="AlphaFoldDB" id="A0A9D1ANW0"/>
<organism evidence="2 3">
    <name type="scientific">Candidatus Caccousia avicola</name>
    <dbReference type="NCBI Taxonomy" id="2840721"/>
    <lineage>
        <taxon>Bacteria</taxon>
        <taxon>Bacillati</taxon>
        <taxon>Bacillota</taxon>
        <taxon>Clostridia</taxon>
        <taxon>Eubacteriales</taxon>
        <taxon>Oscillospiraceae</taxon>
        <taxon>Oscillospiraceae incertae sedis</taxon>
        <taxon>Candidatus Caccousia</taxon>
    </lineage>
</organism>
<evidence type="ECO:0000256" key="1">
    <source>
        <dbReference type="SAM" id="Phobius"/>
    </source>
</evidence>
<keyword evidence="1" id="KW-0472">Membrane</keyword>
<evidence type="ECO:0000313" key="3">
    <source>
        <dbReference type="Proteomes" id="UP000824242"/>
    </source>
</evidence>
<dbReference type="EMBL" id="DVGZ01000112">
    <property type="protein sequence ID" value="HIR48051.1"/>
    <property type="molecule type" value="Genomic_DNA"/>
</dbReference>
<sequence length="238" mass="26621">MESLSRTGRGLNANQLKLIAVAAMVVDHCTAFLFPLVPGAWLLRLIGRLTAPIMCFFIAEGFAHTSNLRRYLGRLLAAAVVSHVPFVLCHGGMSSFWNTSSVMWTLFLGLTALAFSANPRYPVWLKCIVVLACCALAWRSDWSWYAILWILGFGLFRQDRKRAFAVFAAVGVCYVVKGLSVLSLFTISYFGVFLAIPLLLLYNGTHGTRNRVLQYGFYWFYPAHLLAIWGISLLLQTP</sequence>
<feature type="transmembrane region" description="Helical" evidence="1">
    <location>
        <begin position="71"/>
        <end position="89"/>
    </location>
</feature>
<dbReference type="Pfam" id="PF05857">
    <property type="entry name" value="TraX"/>
    <property type="match status" value="1"/>
</dbReference>
<dbReference type="InterPro" id="IPR008875">
    <property type="entry name" value="TraX"/>
</dbReference>